<evidence type="ECO:0000256" key="8">
    <source>
        <dbReference type="ARBA" id="ARBA00023295"/>
    </source>
</evidence>
<dbReference type="Gene3D" id="2.60.120.260">
    <property type="entry name" value="Galactose-binding domain-like"/>
    <property type="match status" value="1"/>
</dbReference>
<dbReference type="InterPro" id="IPR016134">
    <property type="entry name" value="Dockerin_dom"/>
</dbReference>
<dbReference type="InterPro" id="IPR018247">
    <property type="entry name" value="EF_Hand_1_Ca_BS"/>
</dbReference>
<keyword evidence="10" id="KW-0812">Transmembrane</keyword>
<evidence type="ECO:0000313" key="13">
    <source>
        <dbReference type="EMBL" id="CAH1193023.1"/>
    </source>
</evidence>
<dbReference type="Gene3D" id="2.60.40.680">
    <property type="match status" value="1"/>
</dbReference>
<dbReference type="Gene3D" id="1.20.1270.90">
    <property type="entry name" value="AF1782-like"/>
    <property type="match status" value="1"/>
</dbReference>
<dbReference type="SUPFAM" id="SSF49384">
    <property type="entry name" value="Carbohydrate-binding domain"/>
    <property type="match status" value="1"/>
</dbReference>
<evidence type="ECO:0000256" key="4">
    <source>
        <dbReference type="ARBA" id="ARBA00012800"/>
    </source>
</evidence>
<dbReference type="InterPro" id="IPR056441">
    <property type="entry name" value="Beta-barrel_GLAA-B_II"/>
</dbReference>
<dbReference type="Gene3D" id="1.10.1330.10">
    <property type="entry name" value="Dockerin domain"/>
    <property type="match status" value="1"/>
</dbReference>
<dbReference type="InterPro" id="IPR008979">
    <property type="entry name" value="Galactose-bd-like_sf"/>
</dbReference>
<dbReference type="Pfam" id="PF23764">
    <property type="entry name" value="Beta-barrel_GLAA-B_II"/>
    <property type="match status" value="1"/>
</dbReference>
<name>A0ABM9BR61_9BACL</name>
<dbReference type="InterPro" id="IPR008965">
    <property type="entry name" value="CBM2/CBM3_carb-bd_dom_sf"/>
</dbReference>
<dbReference type="PROSITE" id="PS00018">
    <property type="entry name" value="EF_HAND_1"/>
    <property type="match status" value="1"/>
</dbReference>
<dbReference type="PROSITE" id="PS51766">
    <property type="entry name" value="DOCKERIN"/>
    <property type="match status" value="1"/>
</dbReference>
<dbReference type="Gene3D" id="2.160.20.10">
    <property type="entry name" value="Single-stranded right-handed beta-helix, Pectin lyase-like"/>
    <property type="match status" value="1"/>
</dbReference>
<evidence type="ECO:0000256" key="6">
    <source>
        <dbReference type="ARBA" id="ARBA00022737"/>
    </source>
</evidence>
<keyword evidence="7" id="KW-0378">Hydrolase</keyword>
<comment type="catalytic activity">
    <reaction evidence="2">
        <text>Hydrolysis of terminal, non-reducing branched (1-&gt;3)-alpha-D-galactosidic residues, producing free D-galactose.</text>
        <dbReference type="EC" id="3.2.1.n1"/>
    </reaction>
</comment>
<dbReference type="EC" id="3.2.1.22" evidence="3"/>
<evidence type="ECO:0000256" key="1">
    <source>
        <dbReference type="ARBA" id="ARBA00001255"/>
    </source>
</evidence>
<feature type="domain" description="F5/8 type C" evidence="11">
    <location>
        <begin position="639"/>
        <end position="787"/>
    </location>
</feature>
<feature type="coiled-coil region" evidence="9">
    <location>
        <begin position="1057"/>
        <end position="1094"/>
    </location>
</feature>
<keyword evidence="10" id="KW-1133">Transmembrane helix</keyword>
<dbReference type="InterPro" id="IPR036439">
    <property type="entry name" value="Dockerin_dom_sf"/>
</dbReference>
<reference evidence="13" key="1">
    <citation type="submission" date="2022-01" db="EMBL/GenBank/DDBJ databases">
        <authorList>
            <person name="Criscuolo A."/>
        </authorList>
    </citation>
    <scope>NUCLEOTIDE SEQUENCE</scope>
    <source>
        <strain evidence="13">CIP111891</strain>
    </source>
</reference>
<accession>A0ABM9BR61</accession>
<keyword evidence="9" id="KW-0175">Coiled coil</keyword>
<proteinExistence type="predicted"/>
<dbReference type="CDD" id="cd08547">
    <property type="entry name" value="Type_II_cohesin"/>
    <property type="match status" value="1"/>
</dbReference>
<gene>
    <name evidence="13" type="ORF">PAECIP111891_00476</name>
</gene>
<keyword evidence="6" id="KW-0677">Repeat</keyword>
<dbReference type="InterPro" id="IPR012334">
    <property type="entry name" value="Pectin_lyas_fold"/>
</dbReference>
<keyword evidence="10" id="KW-0472">Membrane</keyword>
<dbReference type="InterPro" id="IPR002102">
    <property type="entry name" value="Cohesin_dom"/>
</dbReference>
<dbReference type="InterPro" id="IPR011050">
    <property type="entry name" value="Pectin_lyase_fold/virulence"/>
</dbReference>
<dbReference type="SMART" id="SM00710">
    <property type="entry name" value="PbH1"/>
    <property type="match status" value="6"/>
</dbReference>
<protein>
    <recommendedName>
        <fullName evidence="5">Probable pectate lyase C</fullName>
        <ecNumber evidence="3">3.2.1.22</ecNumber>
        <ecNumber evidence="4">3.2.1.n1</ecNumber>
    </recommendedName>
</protein>
<dbReference type="EMBL" id="CAKMMW010000001">
    <property type="protein sequence ID" value="CAH1193023.1"/>
    <property type="molecule type" value="Genomic_DNA"/>
</dbReference>
<comment type="caution">
    <text evidence="13">The sequence shown here is derived from an EMBL/GenBank/DDBJ whole genome shotgun (WGS) entry which is preliminary data.</text>
</comment>
<keyword evidence="14" id="KW-1185">Reference proteome</keyword>
<dbReference type="SUPFAM" id="SSF51126">
    <property type="entry name" value="Pectin lyase-like"/>
    <property type="match status" value="1"/>
</dbReference>
<dbReference type="CDD" id="cd14254">
    <property type="entry name" value="Dockerin_II"/>
    <property type="match status" value="1"/>
</dbReference>
<evidence type="ECO:0000256" key="2">
    <source>
        <dbReference type="ARBA" id="ARBA00001271"/>
    </source>
</evidence>
<evidence type="ECO:0000256" key="7">
    <source>
        <dbReference type="ARBA" id="ARBA00022801"/>
    </source>
</evidence>
<comment type="catalytic activity">
    <reaction evidence="1">
        <text>Hydrolysis of terminal, non-reducing alpha-D-galactose residues in alpha-D-galactosides, including galactose oligosaccharides, galactomannans and galactolipids.</text>
        <dbReference type="EC" id="3.2.1.22"/>
    </reaction>
</comment>
<dbReference type="SUPFAM" id="SSF63446">
    <property type="entry name" value="Type I dockerin domain"/>
    <property type="match status" value="1"/>
</dbReference>
<dbReference type="InterPro" id="IPR039448">
    <property type="entry name" value="Beta_helix"/>
</dbReference>
<dbReference type="Pfam" id="PF13229">
    <property type="entry name" value="Beta_helix"/>
    <property type="match status" value="1"/>
</dbReference>
<evidence type="ECO:0000256" key="5">
    <source>
        <dbReference type="ARBA" id="ARBA00016512"/>
    </source>
</evidence>
<dbReference type="Pfam" id="PF00404">
    <property type="entry name" value="Dockerin_1"/>
    <property type="match status" value="1"/>
</dbReference>
<dbReference type="EC" id="3.2.1.n1" evidence="4"/>
<dbReference type="Pfam" id="PF00963">
    <property type="entry name" value="Cohesin"/>
    <property type="match status" value="1"/>
</dbReference>
<evidence type="ECO:0000256" key="10">
    <source>
        <dbReference type="SAM" id="Phobius"/>
    </source>
</evidence>
<dbReference type="InterPro" id="IPR000421">
    <property type="entry name" value="FA58C"/>
</dbReference>
<evidence type="ECO:0000259" key="11">
    <source>
        <dbReference type="PROSITE" id="PS50022"/>
    </source>
</evidence>
<dbReference type="InterPro" id="IPR002105">
    <property type="entry name" value="Dockerin_1_rpt"/>
</dbReference>
<evidence type="ECO:0000259" key="12">
    <source>
        <dbReference type="PROSITE" id="PS51766"/>
    </source>
</evidence>
<sequence>MSTTRMLQIEKCLISRVLVSTIFVVLFTMMFLIPRTNAASTNYTLTSELINGVTYSVITVSYSGDDAGPAVNEAIAAAKTATKPVILDFPAATYHFKDSSAIDAQYYISNTTNAAKAPGGWRKVGLLFKDISDLTIRGNGSSLMFHGVVTPIVFDHAVNVKMNNISFDFKRPVMSEITVAAVGNNYIDMNIHPDSLYKVVNNQLQWTGEVDSNGNAIDNWVARGYANVTQTQEYDPISKKTWRVWNALGNPSSVQDLGNRKVRFTYTSAPNVTVGHTYQIRNDSRKEEGAFIYRSKDITWTGVNFYAAPGLGIVGQYSENLNFEQLNFAPKTGSGRTNASMADFMQISGCKGQITVNNSHFFGAHDDPINVHGTHLQIVDKPSSNQIKVQFKHNESWGFDAFAVGDKIDYIKGSNLLANGSAIVTGVTRVDDYNILLTLDQDVPSSISVNTYFVENATWNPDVTITNSTFESIPTRGILVTTRGNVLIDHNTFNRTEMSAILIADDANSWFESGMVRNVTISNNTFNNPGNSVISIEPSASSTNPDQTVHSNISINNNTFYMTGGTTSIYAGSVNGFNFTNNKFQEGGLSLTAKGSKAVTISGTTFGESGITKSITLSNMYTNTDTIDPSQGFTVTRTNNYVPLGSSPNDIPQSQITATATSQHSGNEASEAFDGESSTFWHSEWAPMAYLPQSITLNLGGSYTISKLRYLPRQDGTANGNITGYTISTSTDGVSFTNMKSGTWADDASEKTATISPVSAKYVRLTATSGHGGFASISELNIERADIKLISITAPANLTGVANGTAKSAAALGLPSTVELVTDSGSKTANVTWNVDAANYDPAVMAAQTFTVNGTVTLPAGVVNPNNVALTTSISVNVLPTALLPKSTLTGLQEITVGQTFDVTMGLSNVTQSVYQQLKAQDLTLNYDPTKLQFESVTSVKDGFQVYQREITPGQIRIVAASVGANVSSQGDILSFKFTAKSLSQTSNTTISVGSVLIANGQGNELQIGGASNELQIRIPSTPVDKSLLNASIASAQTKYTAAVEGSEDGLYVIGSKAQLQSAIDTARVTANNLNATQQQVDSAKTALEAAIQVFESKKITANVNGDRSISIGDLAIVAGIFGTERGQAGWNEKADVNHDGKVDIVDLAIVAKAILQ</sequence>
<dbReference type="Pfam" id="PF00754">
    <property type="entry name" value="F5_F8_type_C"/>
    <property type="match status" value="1"/>
</dbReference>
<feature type="domain" description="Dockerin" evidence="12">
    <location>
        <begin position="1097"/>
        <end position="1157"/>
    </location>
</feature>
<dbReference type="RefSeq" id="WP_236284312.1">
    <property type="nucleotide sequence ID" value="NZ_CAKMMW010000001.1"/>
</dbReference>
<evidence type="ECO:0000256" key="3">
    <source>
        <dbReference type="ARBA" id="ARBA00012755"/>
    </source>
</evidence>
<organism evidence="13 14">
    <name type="scientific">Paenibacillus allorhizoplanae</name>
    <dbReference type="NCBI Taxonomy" id="2905648"/>
    <lineage>
        <taxon>Bacteria</taxon>
        <taxon>Bacillati</taxon>
        <taxon>Bacillota</taxon>
        <taxon>Bacilli</taxon>
        <taxon>Bacillales</taxon>
        <taxon>Paenibacillaceae</taxon>
        <taxon>Paenibacillus</taxon>
    </lineage>
</organism>
<keyword evidence="8" id="KW-0326">Glycosidase</keyword>
<evidence type="ECO:0000313" key="14">
    <source>
        <dbReference type="Proteomes" id="UP000838821"/>
    </source>
</evidence>
<dbReference type="SUPFAM" id="SSF49785">
    <property type="entry name" value="Galactose-binding domain-like"/>
    <property type="match status" value="1"/>
</dbReference>
<evidence type="ECO:0000256" key="9">
    <source>
        <dbReference type="SAM" id="Coils"/>
    </source>
</evidence>
<dbReference type="Proteomes" id="UP000838821">
    <property type="component" value="Unassembled WGS sequence"/>
</dbReference>
<feature type="transmembrane region" description="Helical" evidence="10">
    <location>
        <begin position="12"/>
        <end position="33"/>
    </location>
</feature>
<dbReference type="PROSITE" id="PS50022">
    <property type="entry name" value="FA58C_3"/>
    <property type="match status" value="1"/>
</dbReference>
<dbReference type="InterPro" id="IPR006626">
    <property type="entry name" value="PbH1"/>
</dbReference>